<protein>
    <submittedName>
        <fullName evidence="2">Uncharacterized protein</fullName>
    </submittedName>
</protein>
<accession>A0A6G8PTC2</accession>
<proteinExistence type="predicted"/>
<dbReference type="Proteomes" id="UP000502706">
    <property type="component" value="Chromosome"/>
</dbReference>
<evidence type="ECO:0000256" key="1">
    <source>
        <dbReference type="SAM" id="MobiDB-lite"/>
    </source>
</evidence>
<gene>
    <name evidence="2" type="ORF">GBA65_01055</name>
</gene>
<organism evidence="2 3">
    <name type="scientific">Rubrobacter marinus</name>
    <dbReference type="NCBI Taxonomy" id="2653852"/>
    <lineage>
        <taxon>Bacteria</taxon>
        <taxon>Bacillati</taxon>
        <taxon>Actinomycetota</taxon>
        <taxon>Rubrobacteria</taxon>
        <taxon>Rubrobacterales</taxon>
        <taxon>Rubrobacteraceae</taxon>
        <taxon>Rubrobacter</taxon>
    </lineage>
</organism>
<evidence type="ECO:0000313" key="3">
    <source>
        <dbReference type="Proteomes" id="UP000502706"/>
    </source>
</evidence>
<reference evidence="2 3" key="1">
    <citation type="submission" date="2019-10" db="EMBL/GenBank/DDBJ databases">
        <title>Rubrobacter sp nov SCSIO 52915 isolated from a deep-sea sediment in the South China Sea.</title>
        <authorList>
            <person name="Chen R.W."/>
        </authorList>
    </citation>
    <scope>NUCLEOTIDE SEQUENCE [LARGE SCALE GENOMIC DNA]</scope>
    <source>
        <strain evidence="2 3">SCSIO 52915</strain>
    </source>
</reference>
<name>A0A6G8PTC2_9ACTN</name>
<sequence length="247" mass="26233">MAEEGFRLPGSGYAELVNIIVAYGTRDGASNPGDVGKLDPAHQASATRNNAFLTGIGVLRGGDKKLVTGDGRALARALWRGTPEEARRQWREIVAKDEFLQNIVSAVKLRNGMTRHALLAYIANAARVPRNKPTMSGAAAVVEILKASGLLRENEDRLVANFGEPPVPDDDLSEEPRGEPDGEVGVTIPSPGGEAPAEVSGSVSVDASRGVEARVVIQVQVRCTADEVEELGPRLRKLLDDLSAPRG</sequence>
<dbReference type="RefSeq" id="WP_166395009.1">
    <property type="nucleotide sequence ID" value="NZ_CP045121.1"/>
</dbReference>
<dbReference type="EMBL" id="CP045121">
    <property type="protein sequence ID" value="QIN77332.1"/>
    <property type="molecule type" value="Genomic_DNA"/>
</dbReference>
<keyword evidence="3" id="KW-1185">Reference proteome</keyword>
<dbReference type="KEGG" id="rmar:GBA65_01055"/>
<dbReference type="AlphaFoldDB" id="A0A6G8PTC2"/>
<evidence type="ECO:0000313" key="2">
    <source>
        <dbReference type="EMBL" id="QIN77332.1"/>
    </source>
</evidence>
<feature type="region of interest" description="Disordered" evidence="1">
    <location>
        <begin position="162"/>
        <end position="205"/>
    </location>
</feature>